<dbReference type="OMA" id="LWLSFNG"/>
<evidence type="ECO:0000256" key="1">
    <source>
        <dbReference type="SAM" id="MobiDB-lite"/>
    </source>
</evidence>
<dbReference type="AlphaFoldDB" id="A0A804JM07"/>
<dbReference type="KEGG" id="mus:103975117"/>
<dbReference type="InParanoid" id="A0A804JM07"/>
<dbReference type="OrthoDB" id="1898295at2759"/>
<feature type="region of interest" description="Disordered" evidence="1">
    <location>
        <begin position="50"/>
        <end position="92"/>
    </location>
</feature>
<dbReference type="InterPro" id="IPR057710">
    <property type="entry name" value="DUF7950"/>
</dbReference>
<protein>
    <recommendedName>
        <fullName evidence="2">DUF7950 domain-containing protein</fullName>
    </recommendedName>
</protein>
<dbReference type="PANTHER" id="PTHR33595:SF7">
    <property type="entry name" value="OS12G0242500 PROTEIN"/>
    <property type="match status" value="1"/>
</dbReference>
<organism evidence="3 4">
    <name type="scientific">Musa acuminata subsp. malaccensis</name>
    <name type="common">Wild banana</name>
    <name type="synonym">Musa malaccensis</name>
    <dbReference type="NCBI Taxonomy" id="214687"/>
    <lineage>
        <taxon>Eukaryota</taxon>
        <taxon>Viridiplantae</taxon>
        <taxon>Streptophyta</taxon>
        <taxon>Embryophyta</taxon>
        <taxon>Tracheophyta</taxon>
        <taxon>Spermatophyta</taxon>
        <taxon>Magnoliopsida</taxon>
        <taxon>Liliopsida</taxon>
        <taxon>Zingiberales</taxon>
        <taxon>Musaceae</taxon>
        <taxon>Musa</taxon>
    </lineage>
</organism>
<dbReference type="Pfam" id="PF25821">
    <property type="entry name" value="DUF7950"/>
    <property type="match status" value="1"/>
</dbReference>
<dbReference type="EnsemblPlants" id="Ma06_t30100.1">
    <property type="protein sequence ID" value="Ma06_p30100.1"/>
    <property type="gene ID" value="Ma06_g30100"/>
</dbReference>
<dbReference type="PANTHER" id="PTHR33595">
    <property type="entry name" value="VON WILLEBRAND FACTOR A DOMAIN PROTEIN"/>
    <property type="match status" value="1"/>
</dbReference>
<evidence type="ECO:0000313" key="4">
    <source>
        <dbReference type="Proteomes" id="UP000012960"/>
    </source>
</evidence>
<accession>A0A804JM07</accession>
<keyword evidence="4" id="KW-1185">Reference proteome</keyword>
<proteinExistence type="predicted"/>
<evidence type="ECO:0000313" key="3">
    <source>
        <dbReference type="EnsemblPlants" id="Ma06_p30100.1"/>
    </source>
</evidence>
<evidence type="ECO:0000259" key="2">
    <source>
        <dbReference type="Pfam" id="PF25821"/>
    </source>
</evidence>
<dbReference type="Proteomes" id="UP000012960">
    <property type="component" value="Unplaced"/>
</dbReference>
<dbReference type="Gramene" id="Ma06_t30100.1">
    <property type="protein sequence ID" value="Ma06_p30100.1"/>
    <property type="gene ID" value="Ma06_g30100"/>
</dbReference>
<name>A0A804JM07_MUSAM</name>
<reference evidence="3" key="1">
    <citation type="submission" date="2021-05" db="UniProtKB">
        <authorList>
            <consortium name="EnsemblPlants"/>
        </authorList>
    </citation>
    <scope>IDENTIFICATION</scope>
    <source>
        <strain evidence="3">subsp. malaccensis</strain>
    </source>
</reference>
<feature type="domain" description="DUF7950" evidence="2">
    <location>
        <begin position="157"/>
        <end position="297"/>
    </location>
</feature>
<sequence>MERRGGCCIAMYGGGVDANVAWKVDRIMLRFRPIAPKPVVGSPTVVAAAPKEASAGARRPKRKGPAISAAAARGRKPRKVEATPLPPPIVDEGKSFSSSTIVTLPLMPETPERKGDPAGAPPKWCPTPAAVAPTWMGLGEGEAADVVVAPRPVRAVVSWVTVECVTDTWREGEVSWRNDKVARAALAADECPGFVSDEWGGVTWTNEAYRRMVLGEGSGSSCAAGGVEEEEEEEVRVKLVARGLVPAARTCRAFTCRVRVRHAERPKGPPSLAAPCDVWRLDGGGCAWRLDVKAALSLSV</sequence>
<dbReference type="GeneID" id="103975117"/>